<organism evidence="1 2">
    <name type="scientific">Tengunoibacter tsumagoiensis</name>
    <dbReference type="NCBI Taxonomy" id="2014871"/>
    <lineage>
        <taxon>Bacteria</taxon>
        <taxon>Bacillati</taxon>
        <taxon>Chloroflexota</taxon>
        <taxon>Ktedonobacteria</taxon>
        <taxon>Ktedonobacterales</taxon>
        <taxon>Dictyobacteraceae</taxon>
        <taxon>Tengunoibacter</taxon>
    </lineage>
</organism>
<protein>
    <submittedName>
        <fullName evidence="1">Uncharacterized protein</fullName>
    </submittedName>
</protein>
<proteinExistence type="predicted"/>
<evidence type="ECO:0000313" key="2">
    <source>
        <dbReference type="Proteomes" id="UP000287352"/>
    </source>
</evidence>
<dbReference type="AlphaFoldDB" id="A0A402A1K8"/>
<reference evidence="2" key="1">
    <citation type="submission" date="2018-12" db="EMBL/GenBank/DDBJ databases">
        <title>Tengunoibacter tsumagoiensis gen. nov., sp. nov., Dictyobacter kobayashii sp. nov., D. alpinus sp. nov., and D. joshuensis sp. nov. and description of Dictyobacteraceae fam. nov. within the order Ktedonobacterales isolated from Tengu-no-mugimeshi.</title>
        <authorList>
            <person name="Wang C.M."/>
            <person name="Zheng Y."/>
            <person name="Sakai Y."/>
            <person name="Toyoda A."/>
            <person name="Minakuchi Y."/>
            <person name="Abe K."/>
            <person name="Yokota A."/>
            <person name="Yabe S."/>
        </authorList>
    </citation>
    <scope>NUCLEOTIDE SEQUENCE [LARGE SCALE GENOMIC DNA]</scope>
    <source>
        <strain evidence="2">Uno3</strain>
    </source>
</reference>
<accession>A0A402A1K8</accession>
<dbReference type="Proteomes" id="UP000287352">
    <property type="component" value="Unassembled WGS sequence"/>
</dbReference>
<sequence length="79" mass="9290">MISMTRSFKPVLDSIEQAPEMEAIELTEGELEQVGGAWGGGCGCGSNNYYYYDNYGSYHRHHHRHHHFHSHHHFHHHRH</sequence>
<name>A0A402A1K8_9CHLR</name>
<dbReference type="RefSeq" id="WP_126580472.1">
    <property type="nucleotide sequence ID" value="NZ_BIFR01000001.1"/>
</dbReference>
<comment type="caution">
    <text evidence="1">The sequence shown here is derived from an EMBL/GenBank/DDBJ whole genome shotgun (WGS) entry which is preliminary data.</text>
</comment>
<dbReference type="EMBL" id="BIFR01000001">
    <property type="protein sequence ID" value="GCE12891.1"/>
    <property type="molecule type" value="Genomic_DNA"/>
</dbReference>
<evidence type="ECO:0000313" key="1">
    <source>
        <dbReference type="EMBL" id="GCE12891.1"/>
    </source>
</evidence>
<keyword evidence="2" id="KW-1185">Reference proteome</keyword>
<gene>
    <name evidence="1" type="ORF">KTT_27500</name>
</gene>